<keyword evidence="1" id="KW-0812">Transmembrane</keyword>
<keyword evidence="1" id="KW-1133">Transmembrane helix</keyword>
<evidence type="ECO:0000256" key="1">
    <source>
        <dbReference type="SAM" id="Phobius"/>
    </source>
</evidence>
<dbReference type="PIRSF" id="PIRSF029693">
    <property type="entry name" value="UCP029693"/>
    <property type="match status" value="1"/>
</dbReference>
<gene>
    <name evidence="2" type="ORF">H1S06_03360</name>
</gene>
<dbReference type="Pfam" id="PF10095">
    <property type="entry name" value="DUF2333"/>
    <property type="match status" value="1"/>
</dbReference>
<evidence type="ECO:0000313" key="3">
    <source>
        <dbReference type="Proteomes" id="UP000538931"/>
    </source>
</evidence>
<dbReference type="EMBL" id="JACEMT010000035">
    <property type="protein sequence ID" value="MBA4501403.1"/>
    <property type="molecule type" value="Genomic_DNA"/>
</dbReference>
<keyword evidence="1" id="KW-0472">Membrane</keyword>
<evidence type="ECO:0000313" key="2">
    <source>
        <dbReference type="EMBL" id="MBA4501403.1"/>
    </source>
</evidence>
<dbReference type="RefSeq" id="WP_181737235.1">
    <property type="nucleotide sequence ID" value="NZ_JACEMT010000035.1"/>
</dbReference>
<proteinExistence type="predicted"/>
<keyword evidence="3" id="KW-1185">Reference proteome</keyword>
<organism evidence="2 3">
    <name type="scientific">Marinobacterium marinum</name>
    <dbReference type="NCBI Taxonomy" id="2756129"/>
    <lineage>
        <taxon>Bacteria</taxon>
        <taxon>Pseudomonadati</taxon>
        <taxon>Pseudomonadota</taxon>
        <taxon>Gammaproteobacteria</taxon>
        <taxon>Oceanospirillales</taxon>
        <taxon>Oceanospirillaceae</taxon>
        <taxon>Marinobacterium</taxon>
    </lineage>
</organism>
<dbReference type="InterPro" id="IPR016936">
    <property type="entry name" value="UCP029693"/>
</dbReference>
<reference evidence="2 3" key="1">
    <citation type="submission" date="2020-07" db="EMBL/GenBank/DDBJ databases">
        <title>Bacterium isolated from marien macroalgae.</title>
        <authorList>
            <person name="Zhu K."/>
            <person name="Lu D."/>
            <person name="Du Z."/>
        </authorList>
    </citation>
    <scope>NUCLEOTIDE SEQUENCE [LARGE SCALE GENOMIC DNA]</scope>
    <source>
        <strain evidence="2 3">3-1745</strain>
    </source>
</reference>
<name>A0A7W2ABS7_9GAMM</name>
<dbReference type="Proteomes" id="UP000538931">
    <property type="component" value="Unassembled WGS sequence"/>
</dbReference>
<comment type="caution">
    <text evidence="2">The sequence shown here is derived from an EMBL/GenBank/DDBJ whole genome shotgun (WGS) entry which is preliminary data.</text>
</comment>
<feature type="transmembrane region" description="Helical" evidence="1">
    <location>
        <begin position="21"/>
        <end position="44"/>
    </location>
</feature>
<dbReference type="AlphaFoldDB" id="A0A7W2ABS7"/>
<sequence>MERLERFWLTLWDGFNSGRKLKLFLAAILAWLLVAAAVGVYWSFEPDRFDVGEQARLQTATEQPVTGAYTVTTLIHQIEMLLEKPGGYISNDILPPGIWLDNMPAWEFGVLVQVRDMSRALRKSFSRSQSQSTEDPALAKAEPLLHFDHRNWILPSSESEYRKALKHLRDYRTRLVDTDKQDAQFYARADNLRDWLDDVSTRLGSLSQRLSASVGQRRINTDLAGDSAGRQATVSSDELEIKTPRLQVDNVFYEARGTAWALIHMLEAVERDFGDALDKKNARASVRQIIRELEATQSTVWSPVILNGTEFGFLANHSLVMASYISRANAAIIDLRDLLSQG</sequence>
<protein>
    <submittedName>
        <fullName evidence="2">DUF2333 family protein</fullName>
    </submittedName>
</protein>
<accession>A0A7W2ABS7</accession>